<evidence type="ECO:0000313" key="3">
    <source>
        <dbReference type="Proteomes" id="UP000663525"/>
    </source>
</evidence>
<evidence type="ECO:0000313" key="2">
    <source>
        <dbReference type="EMBL" id="QSG06259.1"/>
    </source>
</evidence>
<evidence type="ECO:0000256" key="1">
    <source>
        <dbReference type="SAM" id="Phobius"/>
    </source>
</evidence>
<reference evidence="2" key="1">
    <citation type="submission" date="2020-11" db="EMBL/GenBank/DDBJ databases">
        <title>Carbohydrate-dependent, anaerobic sulfur respiration: A novel catabolism in halophilic archaea.</title>
        <authorList>
            <person name="Sorokin D.Y."/>
            <person name="Messina E."/>
            <person name="Smedile F."/>
            <person name="La Cono V."/>
            <person name="Hallsworth J.E."/>
            <person name="Yakimov M.M."/>
        </authorList>
    </citation>
    <scope>NUCLEOTIDE SEQUENCE</scope>
    <source>
        <strain evidence="2">HSR12-1</strain>
    </source>
</reference>
<feature type="transmembrane region" description="Helical" evidence="1">
    <location>
        <begin position="81"/>
        <end position="106"/>
    </location>
</feature>
<gene>
    <name evidence="2" type="ORF">HSR121_1925</name>
</gene>
<feature type="transmembrane region" description="Helical" evidence="1">
    <location>
        <begin position="6"/>
        <end position="27"/>
    </location>
</feature>
<dbReference type="RefSeq" id="WP_229112725.1">
    <property type="nucleotide sequence ID" value="NZ_CP064787.1"/>
</dbReference>
<dbReference type="Proteomes" id="UP000663525">
    <property type="component" value="Chromosome"/>
</dbReference>
<name>A0A897N5C1_9EURY</name>
<keyword evidence="1" id="KW-0812">Transmembrane</keyword>
<sequence length="136" mass="13833">MREGVRHALVGLLSGSGAVAFVALFVLCRTGVAPPWLAFALLGGGIAAVLVAVGVEGAATIPQPDDRWWLARVEAVLEDAWNGYADAALFGGLVALGVVALAILAADPAADEALGLLVVAFLSLNGAFFAFVAARY</sequence>
<keyword evidence="1" id="KW-0472">Membrane</keyword>
<dbReference type="GeneID" id="68855511"/>
<proteinExistence type="predicted"/>
<dbReference type="AlphaFoldDB" id="A0A897N5C1"/>
<dbReference type="EMBL" id="CP064787">
    <property type="protein sequence ID" value="QSG06259.1"/>
    <property type="molecule type" value="Genomic_DNA"/>
</dbReference>
<feature type="transmembrane region" description="Helical" evidence="1">
    <location>
        <begin position="113"/>
        <end position="134"/>
    </location>
</feature>
<accession>A0A897N5C1</accession>
<feature type="transmembrane region" description="Helical" evidence="1">
    <location>
        <begin position="39"/>
        <end position="61"/>
    </location>
</feature>
<protein>
    <submittedName>
        <fullName evidence="2">Putative membrane protein</fullName>
    </submittedName>
</protein>
<organism evidence="2 3">
    <name type="scientific">Halapricum desulfuricans</name>
    <dbReference type="NCBI Taxonomy" id="2841257"/>
    <lineage>
        <taxon>Archaea</taxon>
        <taxon>Methanobacteriati</taxon>
        <taxon>Methanobacteriota</taxon>
        <taxon>Stenosarchaea group</taxon>
        <taxon>Halobacteria</taxon>
        <taxon>Halobacteriales</taxon>
        <taxon>Haloarculaceae</taxon>
        <taxon>Halapricum</taxon>
    </lineage>
</organism>
<keyword evidence="1" id="KW-1133">Transmembrane helix</keyword>